<dbReference type="GO" id="GO:0008810">
    <property type="term" value="F:cellulase activity"/>
    <property type="evidence" value="ECO:0007669"/>
    <property type="project" value="InterPro"/>
</dbReference>
<reference evidence="9 10" key="1">
    <citation type="journal article" date="2017" name="Front. Microbiol.">
        <title>Labilibaculum manganireducens gen. nov., sp. nov. and Labilibaculum filiforme sp. nov., Novel Bacteroidetes Isolated from Subsurface Sediments of the Baltic Sea.</title>
        <authorList>
            <person name="Vandieken V."/>
            <person name="Marshall I.P."/>
            <person name="Niemann H."/>
            <person name="Engelen B."/>
            <person name="Cypionka H."/>
        </authorList>
    </citation>
    <scope>NUCLEOTIDE SEQUENCE [LARGE SCALE GENOMIC DNA]</scope>
    <source>
        <strain evidence="9 10">59.16B</strain>
    </source>
</reference>
<evidence type="ECO:0000313" key="10">
    <source>
        <dbReference type="Proteomes" id="UP000233535"/>
    </source>
</evidence>
<dbReference type="SUPFAM" id="SSF49373">
    <property type="entry name" value="Invasin/intimin cell-adhesion fragments"/>
    <property type="match status" value="1"/>
</dbReference>
<dbReference type="InterPro" id="IPR041438">
    <property type="entry name" value="CBM64"/>
</dbReference>
<evidence type="ECO:0000256" key="4">
    <source>
        <dbReference type="ARBA" id="ARBA00023277"/>
    </source>
</evidence>
<dbReference type="Gene3D" id="4.10.870.10">
    <property type="entry name" value="Endo-1,4-beta-glucanase f. Domain 3"/>
    <property type="match status" value="1"/>
</dbReference>
<dbReference type="GO" id="GO:0030245">
    <property type="term" value="P:cellulose catabolic process"/>
    <property type="evidence" value="ECO:0007669"/>
    <property type="project" value="UniProtKB-KW"/>
</dbReference>
<dbReference type="Gene3D" id="2.60.40.1080">
    <property type="match status" value="1"/>
</dbReference>
<keyword evidence="5" id="KW-0326">Glycosidase</keyword>
<dbReference type="Pfam" id="PF02011">
    <property type="entry name" value="Glyco_hydro_48"/>
    <property type="match status" value="1"/>
</dbReference>
<evidence type="ECO:0000256" key="5">
    <source>
        <dbReference type="ARBA" id="ARBA00023295"/>
    </source>
</evidence>
<dbReference type="InterPro" id="IPR008964">
    <property type="entry name" value="Invasin/intimin_cell_adhesion"/>
</dbReference>
<dbReference type="Gene3D" id="2.170.160.10">
    <property type="entry name" value="Endo-1,4-beta-glucanase f. Domain 2"/>
    <property type="match status" value="1"/>
</dbReference>
<keyword evidence="4" id="KW-0119">Carbohydrate metabolism</keyword>
<evidence type="ECO:0000256" key="7">
    <source>
        <dbReference type="PIRSR" id="PIRSR600556-1"/>
    </source>
</evidence>
<dbReference type="PRINTS" id="PR00844">
    <property type="entry name" value="GLHYDRLASE48"/>
</dbReference>
<gene>
    <name evidence="9" type="ORF">BZG02_14605</name>
</gene>
<dbReference type="InterPro" id="IPR000556">
    <property type="entry name" value="Glyco_hydro_48F"/>
</dbReference>
<sequence>MLAPKINAQNVYTERFLELRKKMNDPNNGYFSKDGVPYHSVETLMAEAPDQGHETTSEAYSYWIWMEAMYGGISGDWSPLNNAWDKLEKFAIPTAAMQPTSGDYKTSDPADYAGEHALPSLYPTPTDSSVPVGEDPISGELKNTYGDWNVYAMHWLFDCDNFYGYGNMGDGKSTPSYINTFQRGEQESVWETVPHPSWEDFSWGDPNNGGFMGISIKDPKYTKQWRYTNAPDADARVVQAMYWASEFAKQNGENPASVLPLDKAVKMGDYGRLAMFDKYFKKIGCQSKSDAGGKGYESAHYLLSWYFAWGGPIQSNNWAWRIGASHAHFGYQNPMAAYALSEVGELKPKSPNGASDWGKSLKRQLEFYTWLQSSEGAIAGGASNSVDGQYNAHPAGVSTFYDMVYIEHPVYKDPGSNQWFGMQAWSMERIAELYYVKNDPMAKKLLDKWVAWVKSEVELKSDGTYAIPATLEWSGQPDSWSAGSSTTNANLHVSVKDKNQDVGVAACLAKALTYYAAGTKKHDVLDDEARELAKQILDRVWDNYYEPAGKGVAVEEKREDYKRFFEQEVFVPEGFNGKMPNGDVVKPGVKFIDIRSNYKKDPEFAKLEAAYNTGGTYKAKYHRFWAQADIALANAEYGRLFGVTTTASVTGVNVTPATLELEVGAASKISATVMPFNAANKNVSWSSSDVLVASVDNAGLVTAVSAGTATITATTEEGSFTGTCVVTINEAVVITCPTIALDFDYSGVGDQCWFTTDDIANINSWSLEELTVNGVDYTNKWSNSMPAKVNGGYTISFKSKNSWGTVQIKAAARAVTVSNGVLTNNTLKLFPNPSNKKVTVSGIENAELVQVIASSGQMVFERNVRSQSELTISVEGLIKGMYLVKVVGIDGKSVTKKLIVQ</sequence>
<accession>A0A2N3HUY2</accession>
<organism evidence="9 10">
    <name type="scientific">Labilibaculum filiforme</name>
    <dbReference type="NCBI Taxonomy" id="1940526"/>
    <lineage>
        <taxon>Bacteria</taxon>
        <taxon>Pseudomonadati</taxon>
        <taxon>Bacteroidota</taxon>
        <taxon>Bacteroidia</taxon>
        <taxon>Marinilabiliales</taxon>
        <taxon>Marinifilaceae</taxon>
        <taxon>Labilibaculum</taxon>
    </lineage>
</organism>
<feature type="domain" description="BIG2" evidence="8">
    <location>
        <begin position="648"/>
        <end position="725"/>
    </location>
</feature>
<keyword evidence="6" id="KW-0624">Polysaccharide degradation</keyword>
<keyword evidence="3" id="KW-0136">Cellulose degradation</keyword>
<dbReference type="InterPro" id="IPR008928">
    <property type="entry name" value="6-hairpin_glycosidase_sf"/>
</dbReference>
<dbReference type="Proteomes" id="UP000233535">
    <property type="component" value="Unassembled WGS sequence"/>
</dbReference>
<feature type="active site" description="Proton donor" evidence="7">
    <location>
        <position position="58"/>
    </location>
</feature>
<dbReference type="InterPro" id="IPR003343">
    <property type="entry name" value="Big_2"/>
</dbReference>
<dbReference type="InterPro" id="IPR023309">
    <property type="entry name" value="Endo-1-4-beta-glucanase_dom2"/>
</dbReference>
<keyword evidence="2" id="KW-0378">Hydrolase</keyword>
<dbReference type="InterPro" id="IPR027390">
    <property type="entry name" value="Endoglucanase_F_dom3"/>
</dbReference>
<dbReference type="SMART" id="SM00635">
    <property type="entry name" value="BID_2"/>
    <property type="match status" value="1"/>
</dbReference>
<feature type="active site" description="Nucleophile" evidence="7">
    <location>
        <position position="232"/>
    </location>
</feature>
<dbReference type="SUPFAM" id="SSF48208">
    <property type="entry name" value="Six-hairpin glycosidases"/>
    <property type="match status" value="1"/>
</dbReference>
<evidence type="ECO:0000313" key="9">
    <source>
        <dbReference type="EMBL" id="PKQ61853.1"/>
    </source>
</evidence>
<evidence type="ECO:0000256" key="3">
    <source>
        <dbReference type="ARBA" id="ARBA00023001"/>
    </source>
</evidence>
<evidence type="ECO:0000259" key="8">
    <source>
        <dbReference type="SMART" id="SM00635"/>
    </source>
</evidence>
<protein>
    <recommendedName>
        <fullName evidence="8">BIG2 domain-containing protein</fullName>
    </recommendedName>
</protein>
<dbReference type="Pfam" id="PF18666">
    <property type="entry name" value="CBM64"/>
    <property type="match status" value="1"/>
</dbReference>
<dbReference type="EMBL" id="MVDD01000011">
    <property type="protein sequence ID" value="PKQ61853.1"/>
    <property type="molecule type" value="Genomic_DNA"/>
</dbReference>
<proteinExistence type="predicted"/>
<dbReference type="AlphaFoldDB" id="A0A2N3HUY2"/>
<keyword evidence="1" id="KW-0732">Signal</keyword>
<dbReference type="InterPro" id="IPR012341">
    <property type="entry name" value="6hp_glycosidase-like_sf"/>
</dbReference>
<dbReference type="Pfam" id="PF18962">
    <property type="entry name" value="Por_Secre_tail"/>
    <property type="match status" value="1"/>
</dbReference>
<name>A0A2N3HUY2_9BACT</name>
<dbReference type="Gene3D" id="1.50.10.10">
    <property type="match status" value="1"/>
</dbReference>
<dbReference type="NCBIfam" id="TIGR04183">
    <property type="entry name" value="Por_Secre_tail"/>
    <property type="match status" value="1"/>
</dbReference>
<evidence type="ECO:0000256" key="6">
    <source>
        <dbReference type="ARBA" id="ARBA00023326"/>
    </source>
</evidence>
<comment type="caution">
    <text evidence="9">The sequence shown here is derived from an EMBL/GenBank/DDBJ whole genome shotgun (WGS) entry which is preliminary data.</text>
</comment>
<keyword evidence="10" id="KW-1185">Reference proteome</keyword>
<dbReference type="InterPro" id="IPR026444">
    <property type="entry name" value="Secre_tail"/>
</dbReference>
<dbReference type="Pfam" id="PF02368">
    <property type="entry name" value="Big_2"/>
    <property type="match status" value="1"/>
</dbReference>
<evidence type="ECO:0000256" key="2">
    <source>
        <dbReference type="ARBA" id="ARBA00022801"/>
    </source>
</evidence>
<evidence type="ECO:0000256" key="1">
    <source>
        <dbReference type="ARBA" id="ARBA00022729"/>
    </source>
</evidence>